<reference evidence="2" key="1">
    <citation type="submission" date="2016-06" db="EMBL/GenBank/DDBJ databases">
        <title>Parallel loss of symbiosis genes in relatives of nitrogen-fixing non-legume Parasponia.</title>
        <authorList>
            <person name="Van Velzen R."/>
            <person name="Holmer R."/>
            <person name="Bu F."/>
            <person name="Rutten L."/>
            <person name="Van Zeijl A."/>
            <person name="Liu W."/>
            <person name="Santuari L."/>
            <person name="Cao Q."/>
            <person name="Sharma T."/>
            <person name="Shen D."/>
            <person name="Roswanjaya Y."/>
            <person name="Wardhani T."/>
            <person name="Kalhor M.S."/>
            <person name="Jansen J."/>
            <person name="Van den Hoogen J."/>
            <person name="Gungor B."/>
            <person name="Hartog M."/>
            <person name="Hontelez J."/>
            <person name="Verver J."/>
            <person name="Yang W.-C."/>
            <person name="Schijlen E."/>
            <person name="Repin R."/>
            <person name="Schilthuizen M."/>
            <person name="Schranz E."/>
            <person name="Heidstra R."/>
            <person name="Miyata K."/>
            <person name="Fedorova E."/>
            <person name="Kohlen W."/>
            <person name="Bisseling T."/>
            <person name="Smit S."/>
            <person name="Geurts R."/>
        </authorList>
    </citation>
    <scope>NUCLEOTIDE SEQUENCE [LARGE SCALE GENOMIC DNA]</scope>
    <source>
        <strain evidence="2">cv. WU1-14</strain>
    </source>
</reference>
<feature type="non-terminal residue" evidence="1">
    <location>
        <position position="1"/>
    </location>
</feature>
<accession>A0A2P5CW20</accession>
<protein>
    <submittedName>
        <fullName evidence="1">Uncharacterized protein</fullName>
    </submittedName>
</protein>
<dbReference type="OrthoDB" id="10435292at2759"/>
<evidence type="ECO:0000313" key="1">
    <source>
        <dbReference type="EMBL" id="PON65181.1"/>
    </source>
</evidence>
<gene>
    <name evidence="1" type="ORF">PanWU01x14_118870</name>
</gene>
<dbReference type="AlphaFoldDB" id="A0A2P5CW20"/>
<keyword evidence="2" id="KW-1185">Reference proteome</keyword>
<evidence type="ECO:0000313" key="2">
    <source>
        <dbReference type="Proteomes" id="UP000237105"/>
    </source>
</evidence>
<dbReference type="EMBL" id="JXTB01000090">
    <property type="protein sequence ID" value="PON65181.1"/>
    <property type="molecule type" value="Genomic_DNA"/>
</dbReference>
<organism evidence="1 2">
    <name type="scientific">Parasponia andersonii</name>
    <name type="common">Sponia andersonii</name>
    <dbReference type="NCBI Taxonomy" id="3476"/>
    <lineage>
        <taxon>Eukaryota</taxon>
        <taxon>Viridiplantae</taxon>
        <taxon>Streptophyta</taxon>
        <taxon>Embryophyta</taxon>
        <taxon>Tracheophyta</taxon>
        <taxon>Spermatophyta</taxon>
        <taxon>Magnoliopsida</taxon>
        <taxon>eudicotyledons</taxon>
        <taxon>Gunneridae</taxon>
        <taxon>Pentapetalae</taxon>
        <taxon>rosids</taxon>
        <taxon>fabids</taxon>
        <taxon>Rosales</taxon>
        <taxon>Cannabaceae</taxon>
        <taxon>Parasponia</taxon>
    </lineage>
</organism>
<dbReference type="Proteomes" id="UP000237105">
    <property type="component" value="Unassembled WGS sequence"/>
</dbReference>
<sequence length="66" mass="7600">PSDASDDFIDPALAVTCSYNNPRRSKRVSEPSTLRKDYYDYFVLAILHEPYSFHEDSSNPSWQNEG</sequence>
<proteinExistence type="predicted"/>
<name>A0A2P5CW20_PARAD</name>
<comment type="caution">
    <text evidence="1">The sequence shown here is derived from an EMBL/GenBank/DDBJ whole genome shotgun (WGS) entry which is preliminary data.</text>
</comment>